<feature type="domain" description="Pyrroline-5-carboxylate reductase dimerisation" evidence="2">
    <location>
        <begin position="21"/>
        <end position="62"/>
    </location>
</feature>
<dbReference type="InterPro" id="IPR008927">
    <property type="entry name" value="6-PGluconate_DH-like_C_sf"/>
</dbReference>
<dbReference type="Proteomes" id="UP000464658">
    <property type="component" value="Chromosome"/>
</dbReference>
<reference evidence="3 4" key="1">
    <citation type="submission" date="2019-12" db="EMBL/GenBank/DDBJ databases">
        <title>Full genome sequence of a Bacillus safensis strain isolated from commercially available natto in Indonesia.</title>
        <authorList>
            <person name="Yoshida M."/>
            <person name="Uomi M."/>
            <person name="Waturangi D."/>
            <person name="Ekaputri J.J."/>
            <person name="Setiamarga D.H.E."/>
        </authorList>
    </citation>
    <scope>NUCLEOTIDE SEQUENCE [LARGE SCALE GENOMIC DNA]</scope>
    <source>
        <strain evidence="3 4">IDN1</strain>
    </source>
</reference>
<dbReference type="Gene3D" id="1.10.3730.10">
    <property type="entry name" value="ProC C-terminal domain-like"/>
    <property type="match status" value="1"/>
</dbReference>
<evidence type="ECO:0000259" key="2">
    <source>
        <dbReference type="Pfam" id="PF14748"/>
    </source>
</evidence>
<accession>A0A5S9MD57</accession>
<feature type="compositionally biased region" description="Basic residues" evidence="1">
    <location>
        <begin position="8"/>
        <end position="18"/>
    </location>
</feature>
<protein>
    <recommendedName>
        <fullName evidence="2">Pyrroline-5-carboxylate reductase dimerisation domain-containing protein</fullName>
    </recommendedName>
</protein>
<name>A0A5S9MD57_BACIA</name>
<proteinExistence type="predicted"/>
<evidence type="ECO:0000256" key="1">
    <source>
        <dbReference type="SAM" id="MobiDB-lite"/>
    </source>
</evidence>
<feature type="region of interest" description="Disordered" evidence="1">
    <location>
        <begin position="1"/>
        <end position="30"/>
    </location>
</feature>
<dbReference type="EMBL" id="AP021906">
    <property type="protein sequence ID" value="BBP90512.1"/>
    <property type="molecule type" value="Genomic_DNA"/>
</dbReference>
<gene>
    <name evidence="3" type="ORF">BsIDN1_41300</name>
</gene>
<dbReference type="Pfam" id="PF14748">
    <property type="entry name" value="P5CR_dimer"/>
    <property type="match status" value="1"/>
</dbReference>
<dbReference type="InterPro" id="IPR029036">
    <property type="entry name" value="P5CR_dimer"/>
</dbReference>
<organism evidence="3 4">
    <name type="scientific">Bacillus safensis</name>
    <dbReference type="NCBI Taxonomy" id="561879"/>
    <lineage>
        <taxon>Bacteria</taxon>
        <taxon>Bacillati</taxon>
        <taxon>Bacillota</taxon>
        <taxon>Bacilli</taxon>
        <taxon>Bacillales</taxon>
        <taxon>Bacillaceae</taxon>
        <taxon>Bacillus</taxon>
    </lineage>
</organism>
<evidence type="ECO:0000313" key="4">
    <source>
        <dbReference type="Proteomes" id="UP000464658"/>
    </source>
</evidence>
<evidence type="ECO:0000313" key="3">
    <source>
        <dbReference type="EMBL" id="BBP90512.1"/>
    </source>
</evidence>
<dbReference type="SUPFAM" id="SSF48179">
    <property type="entry name" value="6-phosphogluconate dehydrogenase C-terminal domain-like"/>
    <property type="match status" value="1"/>
</dbReference>
<sequence>MPNDCRRRQYASRQRKRACPTAQRITSEGGTTEAGLNTLAAYQFEEAVVDCVKTATKRAAELNEMFFSKHV</sequence>
<dbReference type="AlphaFoldDB" id="A0A5S9MD57"/>